<protein>
    <submittedName>
        <fullName evidence="2">SusD/RagB family nutrient-binding outer membrane lipoprotein</fullName>
    </submittedName>
</protein>
<keyword evidence="2" id="KW-0449">Lipoprotein</keyword>
<proteinExistence type="predicted"/>
<feature type="signal peptide" evidence="1">
    <location>
        <begin position="1"/>
        <end position="21"/>
    </location>
</feature>
<reference evidence="2 3" key="1">
    <citation type="submission" date="2019-12" db="EMBL/GenBank/DDBJ databases">
        <title>Chitinophaga sp. strain ysch24 (GDMCC 1.1355), whole genome shotgun sequence.</title>
        <authorList>
            <person name="Zhang X."/>
        </authorList>
    </citation>
    <scope>NUCLEOTIDE SEQUENCE [LARGE SCALE GENOMIC DNA]</scope>
    <source>
        <strain evidence="3">ysch24</strain>
    </source>
</reference>
<dbReference type="SUPFAM" id="SSF48452">
    <property type="entry name" value="TPR-like"/>
    <property type="match status" value="1"/>
</dbReference>
<evidence type="ECO:0000313" key="2">
    <source>
        <dbReference type="EMBL" id="MVT10775.1"/>
    </source>
</evidence>
<dbReference type="InterPro" id="IPR011990">
    <property type="entry name" value="TPR-like_helical_dom_sf"/>
</dbReference>
<dbReference type="RefSeq" id="WP_157308212.1">
    <property type="nucleotide sequence ID" value="NZ_WRXN01000010.1"/>
</dbReference>
<accession>A0A7K1U9S1</accession>
<dbReference type="EMBL" id="WRXN01000010">
    <property type="protein sequence ID" value="MVT10775.1"/>
    <property type="molecule type" value="Genomic_DNA"/>
</dbReference>
<dbReference type="Proteomes" id="UP000461730">
    <property type="component" value="Unassembled WGS sequence"/>
</dbReference>
<comment type="caution">
    <text evidence="2">The sequence shown here is derived from an EMBL/GenBank/DDBJ whole genome shotgun (WGS) entry which is preliminary data.</text>
</comment>
<keyword evidence="1" id="KW-0732">Signal</keyword>
<evidence type="ECO:0000256" key="1">
    <source>
        <dbReference type="SAM" id="SignalP"/>
    </source>
</evidence>
<keyword evidence="3" id="KW-1185">Reference proteome</keyword>
<feature type="chain" id="PRO_5029802507" evidence="1">
    <location>
        <begin position="22"/>
        <end position="479"/>
    </location>
</feature>
<name>A0A7K1U9S1_9BACT</name>
<evidence type="ECO:0000313" key="3">
    <source>
        <dbReference type="Proteomes" id="UP000461730"/>
    </source>
</evidence>
<dbReference type="InterPro" id="IPR041662">
    <property type="entry name" value="SusD-like_2"/>
</dbReference>
<dbReference type="AlphaFoldDB" id="A0A7K1U9S1"/>
<dbReference type="Gene3D" id="1.25.40.390">
    <property type="match status" value="1"/>
</dbReference>
<organism evidence="2 3">
    <name type="scientific">Chitinophaga tropicalis</name>
    <dbReference type="NCBI Taxonomy" id="2683588"/>
    <lineage>
        <taxon>Bacteria</taxon>
        <taxon>Pseudomonadati</taxon>
        <taxon>Bacteroidota</taxon>
        <taxon>Chitinophagia</taxon>
        <taxon>Chitinophagales</taxon>
        <taxon>Chitinophagaceae</taxon>
        <taxon>Chitinophaga</taxon>
    </lineage>
</organism>
<dbReference type="Pfam" id="PF12771">
    <property type="entry name" value="SusD-like_2"/>
    <property type="match status" value="1"/>
</dbReference>
<sequence length="479" mass="53096">MKKIFAYISVLMLAASCSDLSSLNDDPKKATDVPGDMLFTSAQKNLYDNMTSNSVNLNVFRLLAQQQAQVTYIDESRYDLATRNIPQAFWHALYRDVLEDLYAAKNLIKGDSALSDIDQTIKDNKLAIIDINEVYTYFVLVTAFGNLPYTETMNVNIPNPTFDDQKTVYLNLLDRLKTDVAALDASQGSFGSQDLVYKGDIGKWVKFANSLRLKMALVIADNDDTKAQAAAVVSEVASNVFTSNADNAVLKYLTSQPNTNPIWVDLVNSKRTDYVIASTLVDLMNTRNDPRRPFYFTAVASGNYVGGTYGSGNVYSSYSHVSAKVTAPDFEALLLDYSEVEFALAEAAERGLAVTGTAAEHYTNGITASISYWGGSGEQVTTYLAQPSVAYATATGTWKEKIGTQKYIALYNRGYDAWLEWRRLDYPIFNPPVDIAYSSIPVRLTYPVSEQNLNETKYEEAASAIGGDKLTTKLFWDKF</sequence>
<gene>
    <name evidence="2" type="ORF">GO493_21060</name>
</gene>
<dbReference type="PROSITE" id="PS51257">
    <property type="entry name" value="PROKAR_LIPOPROTEIN"/>
    <property type="match status" value="1"/>
</dbReference>